<protein>
    <submittedName>
        <fullName evidence="1">Uncharacterized protein</fullName>
    </submittedName>
</protein>
<proteinExistence type="predicted"/>
<keyword evidence="2" id="KW-1185">Reference proteome</keyword>
<dbReference type="EMBL" id="CP016774">
    <property type="protein sequence ID" value="ASY16779.1"/>
    <property type="molecule type" value="Genomic_DNA"/>
</dbReference>
<organism evidence="1 2">
    <name type="scientific">Candidatus Planktophila versatilis</name>
    <dbReference type="NCBI Taxonomy" id="1884905"/>
    <lineage>
        <taxon>Bacteria</taxon>
        <taxon>Bacillati</taxon>
        <taxon>Actinomycetota</taxon>
        <taxon>Actinomycetes</taxon>
        <taxon>Candidatus Nanopelagicales</taxon>
        <taxon>Candidatus Nanopelagicaceae</taxon>
        <taxon>Candidatus Planktophila</taxon>
    </lineage>
</organism>
<evidence type="ECO:0000313" key="1">
    <source>
        <dbReference type="EMBL" id="ASY16779.1"/>
    </source>
</evidence>
<accession>A0ABM6MD60</accession>
<reference evidence="1 2" key="1">
    <citation type="submission" date="2016-07" db="EMBL/GenBank/DDBJ databases">
        <title>High microdiversification within the ubiquitous acI lineage of Actinobacteria.</title>
        <authorList>
            <person name="Neuenschwander S.M."/>
            <person name="Salcher M."/>
            <person name="Ghai R."/>
            <person name="Pernthaler J."/>
        </authorList>
    </citation>
    <scope>NUCLEOTIDE SEQUENCE [LARGE SCALE GENOMIC DNA]</scope>
    <source>
        <strain evidence="1">MMS-IA-79</strain>
    </source>
</reference>
<name>A0ABM6MD60_9ACTN</name>
<dbReference type="Proteomes" id="UP000217177">
    <property type="component" value="Chromosome"/>
</dbReference>
<sequence>MEMNYSQIMTDFKSICEILGEIHNANTDQGLWEEFCQFNDIGVPLAYLVAEGLATPTDAGLEMIMGTWDLLMKGLETEDEGFKNLSELLSWIE</sequence>
<gene>
    <name evidence="1" type="ORF">A1sIA79_00645</name>
</gene>
<evidence type="ECO:0000313" key="2">
    <source>
        <dbReference type="Proteomes" id="UP000217177"/>
    </source>
</evidence>